<keyword evidence="2" id="KW-1185">Reference proteome</keyword>
<gene>
    <name evidence="1" type="ORF">DVH24_025822</name>
</gene>
<sequence length="67" mass="8193">MLQQLFIVKEVRLICSFPLSFRRQPNRLMWYFNKKEVFSVKKSAILLEWYGLLLLWALEVDLRTMNQ</sequence>
<accession>A0A498KH25</accession>
<proteinExistence type="predicted"/>
<evidence type="ECO:0000313" key="1">
    <source>
        <dbReference type="EMBL" id="RXI06686.1"/>
    </source>
</evidence>
<name>A0A498KH25_MALDO</name>
<protein>
    <submittedName>
        <fullName evidence="1">Uncharacterized protein</fullName>
    </submittedName>
</protein>
<dbReference type="AlphaFoldDB" id="A0A498KH25"/>
<reference evidence="1 2" key="1">
    <citation type="submission" date="2018-10" db="EMBL/GenBank/DDBJ databases">
        <title>A high-quality apple genome assembly.</title>
        <authorList>
            <person name="Hu J."/>
        </authorList>
    </citation>
    <scope>NUCLEOTIDE SEQUENCE [LARGE SCALE GENOMIC DNA]</scope>
    <source>
        <strain evidence="2">cv. HFTH1</strain>
        <tissue evidence="1">Young leaf</tissue>
    </source>
</reference>
<evidence type="ECO:0000313" key="2">
    <source>
        <dbReference type="Proteomes" id="UP000290289"/>
    </source>
</evidence>
<comment type="caution">
    <text evidence="1">The sequence shown here is derived from an EMBL/GenBank/DDBJ whole genome shotgun (WGS) entry which is preliminary data.</text>
</comment>
<dbReference type="EMBL" id="RDQH01000328">
    <property type="protein sequence ID" value="RXI06686.1"/>
    <property type="molecule type" value="Genomic_DNA"/>
</dbReference>
<dbReference type="Proteomes" id="UP000290289">
    <property type="component" value="Chromosome 2"/>
</dbReference>
<organism evidence="1 2">
    <name type="scientific">Malus domestica</name>
    <name type="common">Apple</name>
    <name type="synonym">Pyrus malus</name>
    <dbReference type="NCBI Taxonomy" id="3750"/>
    <lineage>
        <taxon>Eukaryota</taxon>
        <taxon>Viridiplantae</taxon>
        <taxon>Streptophyta</taxon>
        <taxon>Embryophyta</taxon>
        <taxon>Tracheophyta</taxon>
        <taxon>Spermatophyta</taxon>
        <taxon>Magnoliopsida</taxon>
        <taxon>eudicotyledons</taxon>
        <taxon>Gunneridae</taxon>
        <taxon>Pentapetalae</taxon>
        <taxon>rosids</taxon>
        <taxon>fabids</taxon>
        <taxon>Rosales</taxon>
        <taxon>Rosaceae</taxon>
        <taxon>Amygdaloideae</taxon>
        <taxon>Maleae</taxon>
        <taxon>Malus</taxon>
    </lineage>
</organism>